<dbReference type="PANTHER" id="PTHR11777">
    <property type="entry name" value="ALANYL-TRNA SYNTHETASE"/>
    <property type="match status" value="1"/>
</dbReference>
<dbReference type="CDD" id="cd00673">
    <property type="entry name" value="AlaRS_core"/>
    <property type="match status" value="1"/>
</dbReference>
<dbReference type="InterPro" id="IPR059090">
    <property type="entry name" value="ALA1_helical"/>
</dbReference>
<organism evidence="17 18">
    <name type="scientific">Sphaerosporella brunnea</name>
    <dbReference type="NCBI Taxonomy" id="1250544"/>
    <lineage>
        <taxon>Eukaryota</taxon>
        <taxon>Fungi</taxon>
        <taxon>Dikarya</taxon>
        <taxon>Ascomycota</taxon>
        <taxon>Pezizomycotina</taxon>
        <taxon>Pezizomycetes</taxon>
        <taxon>Pezizales</taxon>
        <taxon>Pyronemataceae</taxon>
        <taxon>Sphaerosporella</taxon>
    </lineage>
</organism>
<dbReference type="GO" id="GO:0004813">
    <property type="term" value="F:alanine-tRNA ligase activity"/>
    <property type="evidence" value="ECO:0007669"/>
    <property type="project" value="UniProtKB-UniRule"/>
</dbReference>
<dbReference type="Pfam" id="PF01411">
    <property type="entry name" value="tRNA-synt_2c"/>
    <property type="match status" value="1"/>
</dbReference>
<evidence type="ECO:0000313" key="18">
    <source>
        <dbReference type="Proteomes" id="UP000326924"/>
    </source>
</evidence>
<dbReference type="PANTHER" id="PTHR11777:SF9">
    <property type="entry name" value="ALANINE--TRNA LIGASE, CYTOPLASMIC"/>
    <property type="match status" value="1"/>
</dbReference>
<dbReference type="PROSITE" id="PS50860">
    <property type="entry name" value="AA_TRNA_LIGASE_II_ALA"/>
    <property type="match status" value="1"/>
</dbReference>
<comment type="cofactor">
    <cofactor evidence="15">
        <name>Zn(2+)</name>
        <dbReference type="ChEBI" id="CHEBI:29105"/>
    </cofactor>
    <text evidence="15">Binds 1 zinc ion per subunit.</text>
</comment>
<feature type="domain" description="Alanyl-transfer RNA synthetases family profile" evidence="16">
    <location>
        <begin position="4"/>
        <end position="764"/>
    </location>
</feature>
<comment type="subcellular location">
    <subcellularLocation>
        <location evidence="15">Mitochondrion</location>
    </subcellularLocation>
    <subcellularLocation>
        <location evidence="15">Cytoplasm</location>
    </subcellularLocation>
</comment>
<keyword evidence="6 15" id="KW-0547">Nucleotide-binding</keyword>
<keyword evidence="10 15" id="KW-0648">Protein biosynthesis</keyword>
<evidence type="ECO:0000256" key="2">
    <source>
        <dbReference type="ARBA" id="ARBA00022490"/>
    </source>
</evidence>
<dbReference type="Gene3D" id="2.40.30.130">
    <property type="match status" value="1"/>
</dbReference>
<dbReference type="InterPro" id="IPR050058">
    <property type="entry name" value="Ala-tRNA_ligase"/>
</dbReference>
<keyword evidence="18" id="KW-1185">Reference proteome</keyword>
<evidence type="ECO:0000256" key="12">
    <source>
        <dbReference type="ARBA" id="ARBA00023146"/>
    </source>
</evidence>
<dbReference type="HAMAP" id="MF_00036_B">
    <property type="entry name" value="Ala_tRNA_synth_B"/>
    <property type="match status" value="1"/>
</dbReference>
<evidence type="ECO:0000256" key="6">
    <source>
        <dbReference type="ARBA" id="ARBA00022741"/>
    </source>
</evidence>
<evidence type="ECO:0000256" key="3">
    <source>
        <dbReference type="ARBA" id="ARBA00022555"/>
    </source>
</evidence>
<dbReference type="Gene3D" id="3.30.980.10">
    <property type="entry name" value="Threonyl-trna Synthetase, Chain A, domain 2"/>
    <property type="match status" value="1"/>
</dbReference>
<dbReference type="InterPro" id="IPR018163">
    <property type="entry name" value="Thr/Ala-tRNA-synth_IIc_edit"/>
</dbReference>
<dbReference type="FunFam" id="3.30.930.10:FF:000011">
    <property type="entry name" value="Alanine--tRNA ligase, cytoplasmic"/>
    <property type="match status" value="1"/>
</dbReference>
<dbReference type="SMART" id="SM00863">
    <property type="entry name" value="tRNA_SAD"/>
    <property type="match status" value="1"/>
</dbReference>
<dbReference type="GO" id="GO:0005524">
    <property type="term" value="F:ATP binding"/>
    <property type="evidence" value="ECO:0007669"/>
    <property type="project" value="UniProtKB-UniRule"/>
</dbReference>
<sequence>MAEWTAENVRDTFISYFKDNGHTFVPSSSVVPLSDPTLLFANAGMNQYKSIFLGTVDPSSDFATLKRAVNSQKVYLIRLNPGGKHNDLDDVGKDSYHHTFFEMLGNWSFGDYFKADAIRMSWELLTKVYGIAPDRLYVSYFEGNPEGGLEPDLESKELWKSMGVAEDHILPGNMKDNFWEMGDQGPCGPCSEIHYDRIGGRNAAHLVNQDDPDVLEIWNNVFIQFNREADRSLRPLPNKHVDTGMGFERLVSVLQDKRSNYDTDVFAPLFEKIQSITGAEPYAGKFGAEDVDGIDTAYRVIADHIRTLSFAIADGCAPNNDGRGYVIRRILRRGARYARRYFQVPIGTFFSQLVPTLVQQLGGMFPELAKREKDIQEILNEEEESFSRTLDRGEKIFQEYAFQLKAKGDKTLNGADVWRLYDTYGFPVDLTRIMAEEAGLDINETEFEKAQADAKEASKAKKKSGGIELVKLDVHDLGKLENMTDVSKTDDRYKYERGVITSQVQAIYYNKEFVKTTDGIPSDAQIGVLLDKTNFYAEQGGQEYDTGKIIIDGKAEFEVTNVQVYAGYVLHTGFMKYGALSVFDGVISEFDELRRWPIRNNHTGTHILNYALKEVLGNEVDQKGSLVAAEKLRFDFSHKTQVTTEQLAEIEKISTGYIRQNLEVYASEVPLATARQIEGVRAVFGETYPDPVRVVSVGVPIEDLLRDVKNKDWSKVSIEFCGGTHVAKTGDIKDLIILEESGIAKGIRRIVAVTGEDAYRVQEIAADFSKRLDHLAKMESGSALEAEIKKVQVDLSNLSISTVTKAEFKDRFSKIHKKVMDDLKAKQKAESKKAIDAVTEFFEKNKDSNVMVARLPISANGKAIGDVLKHMQSKAKDKTVYLFAGEDGEDKIVHGCYISSDVAKQTSAQDWAGAVSEVVGGKAGGKGPTTQGVGLNPAKVDEGVEVARKFLEKLQLSNLRN</sequence>
<comment type="subunit">
    <text evidence="15">Monomer.</text>
</comment>
<dbReference type="InterPro" id="IPR009000">
    <property type="entry name" value="Transl_B-barrel_sf"/>
</dbReference>
<dbReference type="SUPFAM" id="SSF50447">
    <property type="entry name" value="Translation proteins"/>
    <property type="match status" value="1"/>
</dbReference>
<dbReference type="Pfam" id="PF26023">
    <property type="entry name" value="ALA1"/>
    <property type="match status" value="1"/>
</dbReference>
<dbReference type="Pfam" id="PF02272">
    <property type="entry name" value="DHHA1"/>
    <property type="match status" value="1"/>
</dbReference>
<dbReference type="PRINTS" id="PR00980">
    <property type="entry name" value="TRNASYNTHALA"/>
</dbReference>
<keyword evidence="7 15" id="KW-0862">Zinc</keyword>
<dbReference type="EMBL" id="VXIS01000207">
    <property type="protein sequence ID" value="KAA8896784.1"/>
    <property type="molecule type" value="Genomic_DNA"/>
</dbReference>
<keyword evidence="8 15" id="KW-0067">ATP-binding</keyword>
<name>A0A5J5EMQ1_9PEZI</name>
<dbReference type="GO" id="GO:0000049">
    <property type="term" value="F:tRNA binding"/>
    <property type="evidence" value="ECO:0007669"/>
    <property type="project" value="UniProtKB-KW"/>
</dbReference>
<reference evidence="17 18" key="1">
    <citation type="submission" date="2019-09" db="EMBL/GenBank/DDBJ databases">
        <title>Draft genome of the ectomycorrhizal ascomycete Sphaerosporella brunnea.</title>
        <authorList>
            <consortium name="DOE Joint Genome Institute"/>
            <person name="Benucci G.M."/>
            <person name="Marozzi G."/>
            <person name="Antonielli L."/>
            <person name="Sanchez S."/>
            <person name="Marco P."/>
            <person name="Wang X."/>
            <person name="Falini L.B."/>
            <person name="Barry K."/>
            <person name="Haridas S."/>
            <person name="Lipzen A."/>
            <person name="Labutti K."/>
            <person name="Grigoriev I.V."/>
            <person name="Murat C."/>
            <person name="Martin F."/>
            <person name="Albertini E."/>
            <person name="Donnini D."/>
            <person name="Bonito G."/>
        </authorList>
    </citation>
    <scope>NUCLEOTIDE SEQUENCE [LARGE SCALE GENOMIC DNA]</scope>
    <source>
        <strain evidence="17 18">Sb_GMNB300</strain>
    </source>
</reference>
<dbReference type="InParanoid" id="A0A5J5EMQ1"/>
<evidence type="ECO:0000256" key="4">
    <source>
        <dbReference type="ARBA" id="ARBA00022598"/>
    </source>
</evidence>
<dbReference type="InterPro" id="IPR003156">
    <property type="entry name" value="DHHA1_dom"/>
</dbReference>
<dbReference type="SUPFAM" id="SSF55186">
    <property type="entry name" value="ThrRS/AlaRS common domain"/>
    <property type="match status" value="1"/>
</dbReference>
<feature type="binding site" evidence="15">
    <location>
        <position position="606"/>
    </location>
    <ligand>
        <name>Zn(2+)</name>
        <dbReference type="ChEBI" id="CHEBI:29105"/>
    </ligand>
</feature>
<evidence type="ECO:0000313" key="17">
    <source>
        <dbReference type="EMBL" id="KAA8896784.1"/>
    </source>
</evidence>
<accession>A0A5J5EMQ1</accession>
<feature type="binding site" evidence="15">
    <location>
        <position position="602"/>
    </location>
    <ligand>
        <name>Zn(2+)</name>
        <dbReference type="ChEBI" id="CHEBI:29105"/>
    </ligand>
</feature>
<dbReference type="SUPFAM" id="SSF55681">
    <property type="entry name" value="Class II aaRS and biotin synthetases"/>
    <property type="match status" value="1"/>
</dbReference>
<dbReference type="GO" id="GO:0070143">
    <property type="term" value="P:mitochondrial alanyl-tRNA aminoacylation"/>
    <property type="evidence" value="ECO:0007669"/>
    <property type="project" value="UniProtKB-UniRule"/>
</dbReference>
<evidence type="ECO:0000256" key="13">
    <source>
        <dbReference type="ARBA" id="ARBA00048300"/>
    </source>
</evidence>
<dbReference type="InterPro" id="IPR018164">
    <property type="entry name" value="Ala-tRNA-synth_IIc_N"/>
</dbReference>
<gene>
    <name evidence="15" type="primary">ALA1</name>
    <name evidence="17" type="ORF">FN846DRAFT_993538</name>
</gene>
<dbReference type="InterPro" id="IPR012947">
    <property type="entry name" value="tRNA_SAD"/>
</dbReference>
<dbReference type="GO" id="GO:0002161">
    <property type="term" value="F:aminoacyl-tRNA deacylase activity"/>
    <property type="evidence" value="ECO:0007669"/>
    <property type="project" value="TreeGrafter"/>
</dbReference>
<dbReference type="AlphaFoldDB" id="A0A5J5EMQ1"/>
<evidence type="ECO:0000256" key="7">
    <source>
        <dbReference type="ARBA" id="ARBA00022833"/>
    </source>
</evidence>
<comment type="catalytic activity">
    <reaction evidence="13 15">
        <text>tRNA(Ala) + L-alanine + ATP = L-alanyl-tRNA(Ala) + AMP + diphosphate</text>
        <dbReference type="Rhea" id="RHEA:12540"/>
        <dbReference type="Rhea" id="RHEA-COMP:9657"/>
        <dbReference type="Rhea" id="RHEA-COMP:9923"/>
        <dbReference type="ChEBI" id="CHEBI:30616"/>
        <dbReference type="ChEBI" id="CHEBI:33019"/>
        <dbReference type="ChEBI" id="CHEBI:57972"/>
        <dbReference type="ChEBI" id="CHEBI:78442"/>
        <dbReference type="ChEBI" id="CHEBI:78497"/>
        <dbReference type="ChEBI" id="CHEBI:456215"/>
        <dbReference type="EC" id="6.1.1.7"/>
    </reaction>
</comment>
<dbReference type="Pfam" id="PF07973">
    <property type="entry name" value="tRNA_SAD"/>
    <property type="match status" value="1"/>
</dbReference>
<evidence type="ECO:0000256" key="9">
    <source>
        <dbReference type="ARBA" id="ARBA00022884"/>
    </source>
</evidence>
<dbReference type="GO" id="GO:0008270">
    <property type="term" value="F:zinc ion binding"/>
    <property type="evidence" value="ECO:0007669"/>
    <property type="project" value="UniProtKB-UniRule"/>
</dbReference>
<keyword evidence="11 15" id="KW-0496">Mitochondrion</keyword>
<dbReference type="SUPFAM" id="SSF101353">
    <property type="entry name" value="Putative anticodon-binding domain of alanyl-tRNA synthetase (AlaRS)"/>
    <property type="match status" value="1"/>
</dbReference>
<dbReference type="InterPro" id="IPR018162">
    <property type="entry name" value="Ala-tRNA-ligase_IIc_anticod-bd"/>
</dbReference>
<dbReference type="Proteomes" id="UP000326924">
    <property type="component" value="Unassembled WGS sequence"/>
</dbReference>
<evidence type="ECO:0000256" key="14">
    <source>
        <dbReference type="ARBA" id="ARBA00055137"/>
    </source>
</evidence>
<keyword evidence="4 15" id="KW-0436">Ligase</keyword>
<dbReference type="FunFam" id="3.30.980.10:FF:000004">
    <property type="entry name" value="Alanine--tRNA ligase, cytoplasmic"/>
    <property type="match status" value="1"/>
</dbReference>
<comment type="caution">
    <text evidence="17">The sequence shown here is derived from an EMBL/GenBank/DDBJ whole genome shotgun (WGS) entry which is preliminary data.</text>
</comment>
<dbReference type="NCBIfam" id="TIGR00344">
    <property type="entry name" value="alaS"/>
    <property type="match status" value="1"/>
</dbReference>
<keyword evidence="12 15" id="KW-0030">Aminoacyl-tRNA synthetase</keyword>
<dbReference type="FunFam" id="3.10.310.40:FF:000003">
    <property type="entry name" value="Alanine--tRNA ligase"/>
    <property type="match status" value="1"/>
</dbReference>
<evidence type="ECO:0000256" key="15">
    <source>
        <dbReference type="HAMAP-Rule" id="MF_03133"/>
    </source>
</evidence>
<comment type="domain">
    <text evidence="15">Consists of three domains; the N-terminal catalytic domain, the editing domain and the C-terminal C-Ala domain. The editing domain removes incorrectly charged amino acids, while the C-Ala domain, along with tRNA(Ala), serves as a bridge to cooperatively bring together the editing and aminoacylation centers thus stimulating deacylation of misacylated tRNAs.</text>
</comment>
<evidence type="ECO:0000256" key="1">
    <source>
        <dbReference type="ARBA" id="ARBA00008429"/>
    </source>
</evidence>
<proteinExistence type="inferred from homology"/>
<evidence type="ECO:0000256" key="5">
    <source>
        <dbReference type="ARBA" id="ARBA00022723"/>
    </source>
</evidence>
<dbReference type="Gene3D" id="3.10.310.40">
    <property type="match status" value="1"/>
</dbReference>
<keyword evidence="5 15" id="KW-0479">Metal-binding</keyword>
<dbReference type="InterPro" id="IPR018165">
    <property type="entry name" value="Ala-tRNA-synth_IIc_core"/>
</dbReference>
<comment type="similarity">
    <text evidence="1">Belongs to the class-II aminoacyl-tRNA synthetase family. Alax-L subfamily.</text>
</comment>
<evidence type="ECO:0000256" key="8">
    <source>
        <dbReference type="ARBA" id="ARBA00022840"/>
    </source>
</evidence>
<keyword evidence="3 15" id="KW-0820">tRNA-binding</keyword>
<dbReference type="GO" id="GO:0005739">
    <property type="term" value="C:mitochondrion"/>
    <property type="evidence" value="ECO:0007669"/>
    <property type="project" value="UniProtKB-SubCell"/>
</dbReference>
<evidence type="ECO:0000256" key="11">
    <source>
        <dbReference type="ARBA" id="ARBA00023128"/>
    </source>
</evidence>
<dbReference type="InterPro" id="IPR023033">
    <property type="entry name" value="Ala_tRNA_ligase_euk/bac"/>
</dbReference>
<keyword evidence="2 15" id="KW-0963">Cytoplasm</keyword>
<dbReference type="InterPro" id="IPR045864">
    <property type="entry name" value="aa-tRNA-synth_II/BPL/LPL"/>
</dbReference>
<comment type="function">
    <text evidence="14 15">Catalyzes the attachment of alanine to tRNA(Ala) in a two-step reaction: alanine is first activated by ATP to form Ala-AMP and then transferred to the acceptor end of tRNA(Ala). Also edits incorrectly charged tRNA(Ala) via its editing domain.</text>
</comment>
<dbReference type="FunFam" id="2.40.30.130:FF:000004">
    <property type="entry name" value="Alanine--tRNA ligase"/>
    <property type="match status" value="1"/>
</dbReference>
<protein>
    <recommendedName>
        <fullName evidence="15">Alanine--tRNA ligase</fullName>
        <ecNumber evidence="15">6.1.1.7</ecNumber>
    </recommendedName>
    <alternativeName>
        <fullName evidence="15">Alanyl-tRNA synthetase</fullName>
        <shortName evidence="15">AlaRS</shortName>
    </alternativeName>
</protein>
<evidence type="ECO:0000256" key="10">
    <source>
        <dbReference type="ARBA" id="ARBA00022917"/>
    </source>
</evidence>
<dbReference type="OrthoDB" id="2423964at2759"/>
<dbReference type="InterPro" id="IPR002318">
    <property type="entry name" value="Ala-tRNA-lgiase_IIc"/>
</dbReference>
<dbReference type="EC" id="6.1.1.7" evidence="15"/>
<evidence type="ECO:0000259" key="16">
    <source>
        <dbReference type="PROSITE" id="PS50860"/>
    </source>
</evidence>
<keyword evidence="9 15" id="KW-0694">RNA-binding</keyword>
<dbReference type="Gene3D" id="3.30.930.10">
    <property type="entry name" value="Bira Bifunctional Protein, Domain 2"/>
    <property type="match status" value="1"/>
</dbReference>
<feature type="binding site" evidence="15">
    <location>
        <position position="721"/>
    </location>
    <ligand>
        <name>Zn(2+)</name>
        <dbReference type="ChEBI" id="CHEBI:29105"/>
    </ligand>
</feature>
<dbReference type="FunCoup" id="A0A5J5EMQ1">
    <property type="interactions" value="1036"/>
</dbReference>
<feature type="binding site" evidence="15">
    <location>
        <position position="725"/>
    </location>
    <ligand>
        <name>Zn(2+)</name>
        <dbReference type="ChEBI" id="CHEBI:29105"/>
    </ligand>
</feature>